<dbReference type="PRINTS" id="PR00420">
    <property type="entry name" value="RNGMNOXGNASE"/>
</dbReference>
<dbReference type="InterPro" id="IPR002938">
    <property type="entry name" value="FAD-bd"/>
</dbReference>
<dbReference type="Pfam" id="PF01494">
    <property type="entry name" value="FAD_binding_3"/>
    <property type="match status" value="1"/>
</dbReference>
<evidence type="ECO:0000313" key="3">
    <source>
        <dbReference type="Proteomes" id="UP001596504"/>
    </source>
</evidence>
<feature type="domain" description="FAD-binding" evidence="1">
    <location>
        <begin position="2"/>
        <end position="329"/>
    </location>
</feature>
<dbReference type="InterPro" id="IPR051704">
    <property type="entry name" value="FAD_aromatic-hydroxylase"/>
</dbReference>
<sequence length="402" mass="43723">MKVVICGAGIAGLALANRLSARGDEVVLVEQAPGPRTQGYMIDFFGPGYDAAEAMGLLPAIREHAYPVEEMALVDHRGRQRASLATPTVASGRLLSLMRPDLEEVLREALPEAVDLRFGTRLTGVEDLGERVRVDLGGEVVEADLLVGADGIHSAVRELVFGPEEEFLRYLGLHTAAFVFDAPEIRTAVGGRFCLTDTYDREMGFYALRDGRVAAFGVHRTADPALPADRQAAVREAYRDLGWVVPRALRECPAEDVYYDQVAQVHLPTWSSGRVVLLGDSCYAVSLLAGQGASLAVAGAYVLADRLARADSVPAALADYERLWRPVAEEKQETGRNAARWFLPGSRLQLLVRRATLLLTKLPLLNRYIAGQLGGKSTALITNLRASEQSPVPIEVNPDRTR</sequence>
<reference evidence="3" key="1">
    <citation type="journal article" date="2019" name="Int. J. Syst. Evol. Microbiol.">
        <title>The Global Catalogue of Microorganisms (GCM) 10K type strain sequencing project: providing services to taxonomists for standard genome sequencing and annotation.</title>
        <authorList>
            <consortium name="The Broad Institute Genomics Platform"/>
            <consortium name="The Broad Institute Genome Sequencing Center for Infectious Disease"/>
            <person name="Wu L."/>
            <person name="Ma J."/>
        </authorList>
    </citation>
    <scope>NUCLEOTIDE SEQUENCE [LARGE SCALE GENOMIC DNA]</scope>
    <source>
        <strain evidence="3">WLHS5</strain>
    </source>
</reference>
<evidence type="ECO:0000259" key="1">
    <source>
        <dbReference type="Pfam" id="PF01494"/>
    </source>
</evidence>
<name>A0ABW2LPG9_9PSEU</name>
<evidence type="ECO:0000313" key="2">
    <source>
        <dbReference type="EMBL" id="MFC7344437.1"/>
    </source>
</evidence>
<dbReference type="Gene3D" id="3.50.50.60">
    <property type="entry name" value="FAD/NAD(P)-binding domain"/>
    <property type="match status" value="1"/>
</dbReference>
<gene>
    <name evidence="2" type="ORF">ACFQRI_23780</name>
</gene>
<protein>
    <submittedName>
        <fullName evidence="2">FAD-dependent oxidoreductase</fullName>
    </submittedName>
</protein>
<comment type="caution">
    <text evidence="2">The sequence shown here is derived from an EMBL/GenBank/DDBJ whole genome shotgun (WGS) entry which is preliminary data.</text>
</comment>
<keyword evidence="3" id="KW-1185">Reference proteome</keyword>
<proteinExistence type="predicted"/>
<dbReference type="SUPFAM" id="SSF51905">
    <property type="entry name" value="FAD/NAD(P)-binding domain"/>
    <property type="match status" value="1"/>
</dbReference>
<dbReference type="InterPro" id="IPR036188">
    <property type="entry name" value="FAD/NAD-bd_sf"/>
</dbReference>
<dbReference type="PANTHER" id="PTHR46865">
    <property type="entry name" value="OXIDOREDUCTASE-RELATED"/>
    <property type="match status" value="1"/>
</dbReference>
<dbReference type="Gene3D" id="3.30.9.10">
    <property type="entry name" value="D-Amino Acid Oxidase, subunit A, domain 2"/>
    <property type="match status" value="1"/>
</dbReference>
<organism evidence="2 3">
    <name type="scientific">Saccharopolyspora griseoalba</name>
    <dbReference type="NCBI Taxonomy" id="1431848"/>
    <lineage>
        <taxon>Bacteria</taxon>
        <taxon>Bacillati</taxon>
        <taxon>Actinomycetota</taxon>
        <taxon>Actinomycetes</taxon>
        <taxon>Pseudonocardiales</taxon>
        <taxon>Pseudonocardiaceae</taxon>
        <taxon>Saccharopolyspora</taxon>
    </lineage>
</organism>
<dbReference type="Proteomes" id="UP001596504">
    <property type="component" value="Unassembled WGS sequence"/>
</dbReference>
<accession>A0ABW2LPG9</accession>
<dbReference type="RefSeq" id="WP_380672218.1">
    <property type="nucleotide sequence ID" value="NZ_JBHTCJ010000016.1"/>
</dbReference>
<dbReference type="EMBL" id="JBHTCJ010000016">
    <property type="protein sequence ID" value="MFC7344437.1"/>
    <property type="molecule type" value="Genomic_DNA"/>
</dbReference>